<feature type="transmembrane region" description="Helical" evidence="8">
    <location>
        <begin position="312"/>
        <end position="332"/>
    </location>
</feature>
<accession>A0A7W7C6S4</accession>
<evidence type="ECO:0000256" key="6">
    <source>
        <dbReference type="ARBA" id="ARBA00022989"/>
    </source>
</evidence>
<feature type="transmembrane region" description="Helical" evidence="8">
    <location>
        <begin position="155"/>
        <end position="177"/>
    </location>
</feature>
<evidence type="ECO:0000256" key="1">
    <source>
        <dbReference type="ARBA" id="ARBA00004651"/>
    </source>
</evidence>
<keyword evidence="4" id="KW-1003">Cell membrane</keyword>
<sequence>MRARRLALVLGLGIALVLLCLLGAGIGAFPSPVADVLASIAHRLGLAEAPTGAGYLDAVLWQIRFPRVLLGVLVGASLACAGAVMQGVFGNPLAEPAVVGVSGGAAMAASAVTVLGVTALGAWTLPAAAFIGGLVTVAAVYLVARSGGRTEVVTLVLTGIAVNAATGAVINLLLTYSNDAQLRSVVFWMMGSLAQTTWPKVFAVLPCAILGLLLAPLFARQLDLLALGERPARHLGVHIERLRGTLMFVVALLTSAAVAVAGMIGFVGLVVPHVVRMVIGPGHRFLIPVSALGGAVVVVAADLVARTVMAPVELPIGALTALVGGPFFFWLLRRTRASQGGWA</sequence>
<dbReference type="InterPro" id="IPR037294">
    <property type="entry name" value="ABC_BtuC-like"/>
</dbReference>
<feature type="transmembrane region" description="Helical" evidence="8">
    <location>
        <begin position="246"/>
        <end position="273"/>
    </location>
</feature>
<keyword evidence="3" id="KW-0813">Transport</keyword>
<dbReference type="PANTHER" id="PTHR30472">
    <property type="entry name" value="FERRIC ENTEROBACTIN TRANSPORT SYSTEM PERMEASE PROTEIN"/>
    <property type="match status" value="1"/>
</dbReference>
<evidence type="ECO:0000313" key="9">
    <source>
        <dbReference type="EMBL" id="MBB4675512.1"/>
    </source>
</evidence>
<keyword evidence="5 8" id="KW-0812">Transmembrane</keyword>
<proteinExistence type="inferred from homology"/>
<evidence type="ECO:0000256" key="5">
    <source>
        <dbReference type="ARBA" id="ARBA00022692"/>
    </source>
</evidence>
<dbReference type="InterPro" id="IPR000522">
    <property type="entry name" value="ABC_transptr_permease_BtuC"/>
</dbReference>
<dbReference type="SUPFAM" id="SSF81345">
    <property type="entry name" value="ABC transporter involved in vitamin B12 uptake, BtuC"/>
    <property type="match status" value="1"/>
</dbReference>
<dbReference type="GO" id="GO:0005886">
    <property type="term" value="C:plasma membrane"/>
    <property type="evidence" value="ECO:0007669"/>
    <property type="project" value="UniProtKB-SubCell"/>
</dbReference>
<dbReference type="GO" id="GO:0033214">
    <property type="term" value="P:siderophore-iron import into cell"/>
    <property type="evidence" value="ECO:0007669"/>
    <property type="project" value="TreeGrafter"/>
</dbReference>
<evidence type="ECO:0000256" key="4">
    <source>
        <dbReference type="ARBA" id="ARBA00022475"/>
    </source>
</evidence>
<evidence type="ECO:0000256" key="8">
    <source>
        <dbReference type="SAM" id="Phobius"/>
    </source>
</evidence>
<evidence type="ECO:0000256" key="3">
    <source>
        <dbReference type="ARBA" id="ARBA00022448"/>
    </source>
</evidence>
<dbReference type="Proteomes" id="UP000533598">
    <property type="component" value="Unassembled WGS sequence"/>
</dbReference>
<dbReference type="EMBL" id="JACHMH010000001">
    <property type="protein sequence ID" value="MBB4675512.1"/>
    <property type="molecule type" value="Genomic_DNA"/>
</dbReference>
<dbReference type="RefSeq" id="WP_185001476.1">
    <property type="nucleotide sequence ID" value="NZ_BAAAUI010000040.1"/>
</dbReference>
<dbReference type="AlphaFoldDB" id="A0A7W7C6S4"/>
<feature type="transmembrane region" description="Helical" evidence="8">
    <location>
        <begin position="67"/>
        <end position="85"/>
    </location>
</feature>
<dbReference type="CDD" id="cd06550">
    <property type="entry name" value="TM_ABC_iron-siderophores_like"/>
    <property type="match status" value="1"/>
</dbReference>
<keyword evidence="7 8" id="KW-0472">Membrane</keyword>
<reference evidence="9 10" key="1">
    <citation type="submission" date="2020-08" db="EMBL/GenBank/DDBJ databases">
        <title>Sequencing the genomes of 1000 actinobacteria strains.</title>
        <authorList>
            <person name="Klenk H.-P."/>
        </authorList>
    </citation>
    <scope>NUCLEOTIDE SEQUENCE [LARGE SCALE GENOMIC DNA]</scope>
    <source>
        <strain evidence="9 10">DSM 44230</strain>
    </source>
</reference>
<dbReference type="FunFam" id="1.10.3470.10:FF:000001">
    <property type="entry name" value="Vitamin B12 ABC transporter permease BtuC"/>
    <property type="match status" value="1"/>
</dbReference>
<dbReference type="GO" id="GO:0022857">
    <property type="term" value="F:transmembrane transporter activity"/>
    <property type="evidence" value="ECO:0007669"/>
    <property type="project" value="InterPro"/>
</dbReference>
<feature type="transmembrane region" description="Helical" evidence="8">
    <location>
        <begin position="285"/>
        <end position="305"/>
    </location>
</feature>
<evidence type="ECO:0000256" key="2">
    <source>
        <dbReference type="ARBA" id="ARBA00007935"/>
    </source>
</evidence>
<evidence type="ECO:0000256" key="7">
    <source>
        <dbReference type="ARBA" id="ARBA00023136"/>
    </source>
</evidence>
<feature type="transmembrane region" description="Helical" evidence="8">
    <location>
        <begin position="123"/>
        <end position="143"/>
    </location>
</feature>
<dbReference type="Gene3D" id="1.10.3470.10">
    <property type="entry name" value="ABC transporter involved in vitamin B12 uptake, BtuC"/>
    <property type="match status" value="1"/>
</dbReference>
<dbReference type="Pfam" id="PF01032">
    <property type="entry name" value="FecCD"/>
    <property type="match status" value="1"/>
</dbReference>
<protein>
    <submittedName>
        <fullName evidence="9">Iron complex transport system permease protein</fullName>
    </submittedName>
</protein>
<organism evidence="9 10">
    <name type="scientific">Crossiella cryophila</name>
    <dbReference type="NCBI Taxonomy" id="43355"/>
    <lineage>
        <taxon>Bacteria</taxon>
        <taxon>Bacillati</taxon>
        <taxon>Actinomycetota</taxon>
        <taxon>Actinomycetes</taxon>
        <taxon>Pseudonocardiales</taxon>
        <taxon>Pseudonocardiaceae</taxon>
        <taxon>Crossiella</taxon>
    </lineage>
</organism>
<gene>
    <name evidence="9" type="ORF">HNR67_001630</name>
</gene>
<dbReference type="PANTHER" id="PTHR30472:SF25">
    <property type="entry name" value="ABC TRANSPORTER PERMEASE PROTEIN MJ0876-RELATED"/>
    <property type="match status" value="1"/>
</dbReference>
<comment type="subcellular location">
    <subcellularLocation>
        <location evidence="1">Cell membrane</location>
        <topology evidence="1">Multi-pass membrane protein</topology>
    </subcellularLocation>
</comment>
<feature type="transmembrane region" description="Helical" evidence="8">
    <location>
        <begin position="97"/>
        <end position="117"/>
    </location>
</feature>
<evidence type="ECO:0000313" key="10">
    <source>
        <dbReference type="Proteomes" id="UP000533598"/>
    </source>
</evidence>
<feature type="transmembrane region" description="Helical" evidence="8">
    <location>
        <begin position="197"/>
        <end position="219"/>
    </location>
</feature>
<keyword evidence="10" id="KW-1185">Reference proteome</keyword>
<comment type="similarity">
    <text evidence="2">Belongs to the binding-protein-dependent transport system permease family. FecCD subfamily.</text>
</comment>
<comment type="caution">
    <text evidence="9">The sequence shown here is derived from an EMBL/GenBank/DDBJ whole genome shotgun (WGS) entry which is preliminary data.</text>
</comment>
<name>A0A7W7C6S4_9PSEU</name>
<keyword evidence="6 8" id="KW-1133">Transmembrane helix</keyword>